<accession>A0ACA9MJV9</accession>
<protein>
    <submittedName>
        <fullName evidence="1">2929_t:CDS:1</fullName>
    </submittedName>
</protein>
<reference evidence="1" key="1">
    <citation type="submission" date="2021-06" db="EMBL/GenBank/DDBJ databases">
        <authorList>
            <person name="Kallberg Y."/>
            <person name="Tangrot J."/>
            <person name="Rosling A."/>
        </authorList>
    </citation>
    <scope>NUCLEOTIDE SEQUENCE</scope>
    <source>
        <strain evidence="1">CL356</strain>
    </source>
</reference>
<dbReference type="EMBL" id="CAJVPT010013521">
    <property type="protein sequence ID" value="CAG8596523.1"/>
    <property type="molecule type" value="Genomic_DNA"/>
</dbReference>
<organism evidence="1 2">
    <name type="scientific">Acaulospora colombiana</name>
    <dbReference type="NCBI Taxonomy" id="27376"/>
    <lineage>
        <taxon>Eukaryota</taxon>
        <taxon>Fungi</taxon>
        <taxon>Fungi incertae sedis</taxon>
        <taxon>Mucoromycota</taxon>
        <taxon>Glomeromycotina</taxon>
        <taxon>Glomeromycetes</taxon>
        <taxon>Diversisporales</taxon>
        <taxon>Acaulosporaceae</taxon>
        <taxon>Acaulospora</taxon>
    </lineage>
</organism>
<evidence type="ECO:0000313" key="1">
    <source>
        <dbReference type="EMBL" id="CAG8596523.1"/>
    </source>
</evidence>
<comment type="caution">
    <text evidence="1">The sequence shown here is derived from an EMBL/GenBank/DDBJ whole genome shotgun (WGS) entry which is preliminary data.</text>
</comment>
<feature type="non-terminal residue" evidence="1">
    <location>
        <position position="1"/>
    </location>
</feature>
<gene>
    <name evidence="1" type="ORF">ACOLOM_LOCUS6522</name>
</gene>
<proteinExistence type="predicted"/>
<keyword evidence="2" id="KW-1185">Reference proteome</keyword>
<sequence length="151" mass="15505">GGKATEFSSKAAPEPTSSIPVPPPLPPTLTQASGSASSGGLTGTAAVFAQINQGSDVTKNLKKVDKSEMTHKNPSLRASGEVGRGASTVEAGLAGAESGKDIAPPDCTTAMSSRRDVAASRLRRSDQLSPSITFEESQSYRLMIVASEFNP</sequence>
<name>A0ACA9MJV9_9GLOM</name>
<evidence type="ECO:0000313" key="2">
    <source>
        <dbReference type="Proteomes" id="UP000789525"/>
    </source>
</evidence>
<dbReference type="Proteomes" id="UP000789525">
    <property type="component" value="Unassembled WGS sequence"/>
</dbReference>